<accession>A0A318TCW9</accession>
<dbReference type="GO" id="GO:0000270">
    <property type="term" value="P:peptidoglycan metabolic process"/>
    <property type="evidence" value="ECO:0007669"/>
    <property type="project" value="TreeGrafter"/>
</dbReference>
<evidence type="ECO:0000313" key="5">
    <source>
        <dbReference type="Proteomes" id="UP000247454"/>
    </source>
</evidence>
<dbReference type="CDD" id="cd06259">
    <property type="entry name" value="YdcF-like"/>
    <property type="match status" value="1"/>
</dbReference>
<name>A0A318TCW9_9HYPH</name>
<dbReference type="AlphaFoldDB" id="A0A318TCW9"/>
<dbReference type="EMBL" id="QJTF01000005">
    <property type="protein sequence ID" value="PYE89020.1"/>
    <property type="molecule type" value="Genomic_DNA"/>
</dbReference>
<keyword evidence="2" id="KW-1133">Transmembrane helix</keyword>
<feature type="domain" description="DUF218" evidence="3">
    <location>
        <begin position="108"/>
        <end position="238"/>
    </location>
</feature>
<keyword evidence="5" id="KW-1185">Reference proteome</keyword>
<reference evidence="4 5" key="1">
    <citation type="submission" date="2018-06" db="EMBL/GenBank/DDBJ databases">
        <title>Genomic Encyclopedia of Type Strains, Phase III (KMG-III): the genomes of soil and plant-associated and newly described type strains.</title>
        <authorList>
            <person name="Whitman W."/>
        </authorList>
    </citation>
    <scope>NUCLEOTIDE SEQUENCE [LARGE SCALE GENOMIC DNA]</scope>
    <source>
        <strain evidence="4 5">ORS 1419</strain>
    </source>
</reference>
<proteinExistence type="predicted"/>
<evidence type="ECO:0000259" key="3">
    <source>
        <dbReference type="Pfam" id="PF02698"/>
    </source>
</evidence>
<feature type="transmembrane region" description="Helical" evidence="2">
    <location>
        <begin position="69"/>
        <end position="91"/>
    </location>
</feature>
<evidence type="ECO:0000256" key="1">
    <source>
        <dbReference type="SAM" id="MobiDB-lite"/>
    </source>
</evidence>
<keyword evidence="2" id="KW-0472">Membrane</keyword>
<evidence type="ECO:0000256" key="2">
    <source>
        <dbReference type="SAM" id="Phobius"/>
    </source>
</evidence>
<comment type="caution">
    <text evidence="4">The sequence shown here is derived from an EMBL/GenBank/DDBJ whole genome shotgun (WGS) entry which is preliminary data.</text>
</comment>
<dbReference type="GO" id="GO:0005886">
    <property type="term" value="C:plasma membrane"/>
    <property type="evidence" value="ECO:0007669"/>
    <property type="project" value="TreeGrafter"/>
</dbReference>
<keyword evidence="2" id="KW-0812">Transmembrane</keyword>
<dbReference type="Proteomes" id="UP000247454">
    <property type="component" value="Unassembled WGS sequence"/>
</dbReference>
<dbReference type="InterPro" id="IPR051599">
    <property type="entry name" value="Cell_Envelope_Assoc"/>
</dbReference>
<sequence length="266" mass="29469">METHFASVAPVEEGHRAHQVEASVRSLPENRQILGAPDMSVQCPSQASDGNRRLPIRIMTRLIARLRKLFQPVTLLLSLLVLAFVIGFFAFSEMVTNMREPKAVEAADGIIVLTGGQARIETAVDLLKAGLGKRLIISGVHPSTKKQTLMRVTEADDALFNCCIDIDRSALDTVGNATESAKWVKAHGYKRIIVVTSNYHMPRSLDELSRAMPNVAFVPYPVVKTELNDNSWVKQGDALRVLMIEYIKYLRSMARAFFLEPHATGG</sequence>
<protein>
    <submittedName>
        <fullName evidence="4">Uncharacterized SAM-binding protein YcdF (DUF218 family)</fullName>
    </submittedName>
</protein>
<dbReference type="InterPro" id="IPR003848">
    <property type="entry name" value="DUF218"/>
</dbReference>
<dbReference type="GO" id="GO:0043164">
    <property type="term" value="P:Gram-negative-bacterium-type cell wall biogenesis"/>
    <property type="evidence" value="ECO:0007669"/>
    <property type="project" value="TreeGrafter"/>
</dbReference>
<dbReference type="PANTHER" id="PTHR30336">
    <property type="entry name" value="INNER MEMBRANE PROTEIN, PROBABLE PERMEASE"/>
    <property type="match status" value="1"/>
</dbReference>
<dbReference type="PANTHER" id="PTHR30336:SF4">
    <property type="entry name" value="ENVELOPE BIOGENESIS FACTOR ELYC"/>
    <property type="match status" value="1"/>
</dbReference>
<dbReference type="Pfam" id="PF02698">
    <property type="entry name" value="DUF218"/>
    <property type="match status" value="1"/>
</dbReference>
<evidence type="ECO:0000313" key="4">
    <source>
        <dbReference type="EMBL" id="PYE89020.1"/>
    </source>
</evidence>
<feature type="region of interest" description="Disordered" evidence="1">
    <location>
        <begin position="1"/>
        <end position="20"/>
    </location>
</feature>
<organism evidence="4 5">
    <name type="scientific">Phyllobacterium leguminum</name>
    <dbReference type="NCBI Taxonomy" id="314237"/>
    <lineage>
        <taxon>Bacteria</taxon>
        <taxon>Pseudomonadati</taxon>
        <taxon>Pseudomonadota</taxon>
        <taxon>Alphaproteobacteria</taxon>
        <taxon>Hyphomicrobiales</taxon>
        <taxon>Phyllobacteriaceae</taxon>
        <taxon>Phyllobacterium</taxon>
    </lineage>
</organism>
<gene>
    <name evidence="4" type="ORF">C7477_105121</name>
</gene>